<dbReference type="SUPFAM" id="SSF50486">
    <property type="entry name" value="FMT C-terminal domain-like"/>
    <property type="match status" value="1"/>
</dbReference>
<evidence type="ECO:0000256" key="5">
    <source>
        <dbReference type="ARBA" id="ARBA00022679"/>
    </source>
</evidence>
<evidence type="ECO:0000259" key="9">
    <source>
        <dbReference type="Pfam" id="PF00551"/>
    </source>
</evidence>
<dbReference type="InterPro" id="IPR001555">
    <property type="entry name" value="GART_AS"/>
</dbReference>
<comment type="function">
    <text evidence="1 8">Attaches a formyl group to the free amino group of methionyl-tRNA(fMet). The formyl group appears to play a dual role in the initiator identity of N-formylmethionyl-tRNA by promoting its recognition by IF2 and preventing the misappropriation of this tRNA by the elongation apparatus.</text>
</comment>
<evidence type="ECO:0000313" key="11">
    <source>
        <dbReference type="EMBL" id="UOO90837.1"/>
    </source>
</evidence>
<keyword evidence="6 8" id="KW-0648">Protein biosynthesis</keyword>
<evidence type="ECO:0000256" key="7">
    <source>
        <dbReference type="ARBA" id="ARBA00048558"/>
    </source>
</evidence>
<name>A0ABY4EBQ9_9NEIS</name>
<keyword evidence="5 8" id="KW-0808">Transferase</keyword>
<evidence type="ECO:0000256" key="4">
    <source>
        <dbReference type="ARBA" id="ARBA00016014"/>
    </source>
</evidence>
<dbReference type="InterPro" id="IPR036477">
    <property type="entry name" value="Formyl_transf_N_sf"/>
</dbReference>
<reference evidence="11 12" key="1">
    <citation type="journal article" date="2022" name="Res Sq">
        <title>Evolution of multicellular longitudinally dividing oral cavity symbionts (Neisseriaceae).</title>
        <authorList>
            <person name="Nyongesa S."/>
            <person name="Weber P."/>
            <person name="Bernet E."/>
            <person name="Pullido F."/>
            <person name="Nieckarz M."/>
            <person name="Delaby M."/>
            <person name="Nieves C."/>
            <person name="Viehboeck T."/>
            <person name="Krause N."/>
            <person name="Rivera-Millot A."/>
            <person name="Nakamura A."/>
            <person name="Vischer N."/>
            <person name="VanNieuwenhze M."/>
            <person name="Brun Y."/>
            <person name="Cava F."/>
            <person name="Bulgheresi S."/>
            <person name="Veyrier F."/>
        </authorList>
    </citation>
    <scope>NUCLEOTIDE SEQUENCE [LARGE SCALE GENOMIC DNA]</scope>
    <source>
        <strain evidence="11 12">SN4</strain>
    </source>
</reference>
<feature type="domain" description="Formyl transferase N-terminal" evidence="9">
    <location>
        <begin position="1"/>
        <end position="179"/>
    </location>
</feature>
<evidence type="ECO:0000256" key="2">
    <source>
        <dbReference type="ARBA" id="ARBA00010699"/>
    </source>
</evidence>
<dbReference type="InterPro" id="IPR011034">
    <property type="entry name" value="Formyl_transferase-like_C_sf"/>
</dbReference>
<dbReference type="Proteomes" id="UP000832011">
    <property type="component" value="Chromosome"/>
</dbReference>
<dbReference type="EC" id="2.1.2.9" evidence="3 8"/>
<comment type="catalytic activity">
    <reaction evidence="7 8">
        <text>L-methionyl-tRNA(fMet) + (6R)-10-formyltetrahydrofolate = N-formyl-L-methionyl-tRNA(fMet) + (6S)-5,6,7,8-tetrahydrofolate + H(+)</text>
        <dbReference type="Rhea" id="RHEA:24380"/>
        <dbReference type="Rhea" id="RHEA-COMP:9952"/>
        <dbReference type="Rhea" id="RHEA-COMP:9953"/>
        <dbReference type="ChEBI" id="CHEBI:15378"/>
        <dbReference type="ChEBI" id="CHEBI:57453"/>
        <dbReference type="ChEBI" id="CHEBI:78530"/>
        <dbReference type="ChEBI" id="CHEBI:78844"/>
        <dbReference type="ChEBI" id="CHEBI:195366"/>
        <dbReference type="EC" id="2.1.2.9"/>
    </reaction>
</comment>
<accession>A0ABY4EBQ9</accession>
<evidence type="ECO:0000256" key="6">
    <source>
        <dbReference type="ARBA" id="ARBA00022917"/>
    </source>
</evidence>
<dbReference type="GO" id="GO:0004479">
    <property type="term" value="F:methionyl-tRNA formyltransferase activity"/>
    <property type="evidence" value="ECO:0007669"/>
    <property type="project" value="UniProtKB-EC"/>
</dbReference>
<evidence type="ECO:0000256" key="3">
    <source>
        <dbReference type="ARBA" id="ARBA00012261"/>
    </source>
</evidence>
<dbReference type="EMBL" id="CP091511">
    <property type="protein sequence ID" value="UOO90837.1"/>
    <property type="molecule type" value="Genomic_DNA"/>
</dbReference>
<dbReference type="CDD" id="cd08646">
    <property type="entry name" value="FMT_core_Met-tRNA-FMT_N"/>
    <property type="match status" value="1"/>
</dbReference>
<dbReference type="PANTHER" id="PTHR11138">
    <property type="entry name" value="METHIONYL-TRNA FORMYLTRANSFERASE"/>
    <property type="match status" value="1"/>
</dbReference>
<dbReference type="Pfam" id="PF02911">
    <property type="entry name" value="Formyl_trans_C"/>
    <property type="match status" value="1"/>
</dbReference>
<dbReference type="CDD" id="cd08704">
    <property type="entry name" value="Met_tRNA_FMT_C"/>
    <property type="match status" value="1"/>
</dbReference>
<dbReference type="NCBIfam" id="TIGR00460">
    <property type="entry name" value="fmt"/>
    <property type="match status" value="1"/>
</dbReference>
<dbReference type="RefSeq" id="WP_058305381.1">
    <property type="nucleotide sequence ID" value="NZ_CABKVG010000006.1"/>
</dbReference>
<dbReference type="InterPro" id="IPR041711">
    <property type="entry name" value="Met-tRNA-FMT_N"/>
</dbReference>
<dbReference type="InterPro" id="IPR037022">
    <property type="entry name" value="Formyl_trans_C_sf"/>
</dbReference>
<evidence type="ECO:0000256" key="8">
    <source>
        <dbReference type="HAMAP-Rule" id="MF_00182"/>
    </source>
</evidence>
<dbReference type="HAMAP" id="MF_00182">
    <property type="entry name" value="Formyl_trans"/>
    <property type="match status" value="1"/>
</dbReference>
<dbReference type="Gene3D" id="3.10.25.10">
    <property type="entry name" value="Formyl transferase, C-terminal domain"/>
    <property type="match status" value="1"/>
</dbReference>
<dbReference type="Gene3D" id="3.40.50.170">
    <property type="entry name" value="Formyl transferase, N-terminal domain"/>
    <property type="match status" value="1"/>
</dbReference>
<dbReference type="Pfam" id="PF00551">
    <property type="entry name" value="Formyl_trans_N"/>
    <property type="match status" value="1"/>
</dbReference>
<comment type="similarity">
    <text evidence="2 8">Belongs to the Fmt family.</text>
</comment>
<dbReference type="InterPro" id="IPR002376">
    <property type="entry name" value="Formyl_transf_N"/>
</dbReference>
<sequence>MKIVFAGTPDFAASALAAILAAGHEVLAVLTQPDRPKGRGMKLTPSPVKTLALQHGLPVWQPEHLKDADTQQQLRDLQADVMVVAAYGLLLPAAVLNIPTYGCLNIHASLLPRWRGAAPIQRAIEAGDKESGVCIMQMDVGLDTGDVLLIRRTPITDTTTAAQLHDDLALLGADAIVAALADLTTLIKVPQPEAGVTYAQKLSKADAQIDWSLSAEHIHNKVRALNPVPGAWTSLQGNVIKVWASTMVNTQTQGHIGQIIAADKHGITVQTGAGAILLTELQASGSKRMAASAFVAGHSDLLAQQFERLA</sequence>
<evidence type="ECO:0000259" key="10">
    <source>
        <dbReference type="Pfam" id="PF02911"/>
    </source>
</evidence>
<evidence type="ECO:0000313" key="12">
    <source>
        <dbReference type="Proteomes" id="UP000832011"/>
    </source>
</evidence>
<protein>
    <recommendedName>
        <fullName evidence="4 8">Methionyl-tRNA formyltransferase</fullName>
        <ecNumber evidence="3 8">2.1.2.9</ecNumber>
    </recommendedName>
</protein>
<dbReference type="SUPFAM" id="SSF53328">
    <property type="entry name" value="Formyltransferase"/>
    <property type="match status" value="1"/>
</dbReference>
<organism evidence="11 12">
    <name type="scientific">Vitreoscilla massiliensis</name>
    <dbReference type="NCBI Taxonomy" id="1689272"/>
    <lineage>
        <taxon>Bacteria</taxon>
        <taxon>Pseudomonadati</taxon>
        <taxon>Pseudomonadota</taxon>
        <taxon>Betaproteobacteria</taxon>
        <taxon>Neisseriales</taxon>
        <taxon>Neisseriaceae</taxon>
        <taxon>Vitreoscilla</taxon>
    </lineage>
</organism>
<evidence type="ECO:0000256" key="1">
    <source>
        <dbReference type="ARBA" id="ARBA00002606"/>
    </source>
</evidence>
<dbReference type="InterPro" id="IPR005793">
    <property type="entry name" value="Formyl_trans_C"/>
</dbReference>
<dbReference type="PROSITE" id="PS00373">
    <property type="entry name" value="GART"/>
    <property type="match status" value="1"/>
</dbReference>
<feature type="binding site" evidence="8">
    <location>
        <begin position="109"/>
        <end position="112"/>
    </location>
    <ligand>
        <name>(6S)-5,6,7,8-tetrahydrofolate</name>
        <dbReference type="ChEBI" id="CHEBI:57453"/>
    </ligand>
</feature>
<proteinExistence type="inferred from homology"/>
<keyword evidence="12" id="KW-1185">Reference proteome</keyword>
<feature type="domain" description="Formyl transferase C-terminal" evidence="10">
    <location>
        <begin position="201"/>
        <end position="298"/>
    </location>
</feature>
<dbReference type="InterPro" id="IPR005794">
    <property type="entry name" value="Fmt"/>
</dbReference>
<dbReference type="PANTHER" id="PTHR11138:SF5">
    <property type="entry name" value="METHIONYL-TRNA FORMYLTRANSFERASE, MITOCHONDRIAL"/>
    <property type="match status" value="1"/>
</dbReference>
<gene>
    <name evidence="8 11" type="primary">fmt</name>
    <name evidence="11" type="ORF">LVJ82_07720</name>
</gene>
<dbReference type="InterPro" id="IPR044135">
    <property type="entry name" value="Met-tRNA-FMT_C"/>
</dbReference>